<protein>
    <submittedName>
        <fullName evidence="1">Uncharacterized protein</fullName>
    </submittedName>
</protein>
<dbReference type="Proteomes" id="UP000184280">
    <property type="component" value="Unassembled WGS sequence"/>
</dbReference>
<evidence type="ECO:0000313" key="1">
    <source>
        <dbReference type="EMBL" id="SHM06732.1"/>
    </source>
</evidence>
<dbReference type="RefSeq" id="WP_073043727.1">
    <property type="nucleotide sequence ID" value="NZ_FOLF01000008.1"/>
</dbReference>
<evidence type="ECO:0000313" key="2">
    <source>
        <dbReference type="Proteomes" id="UP000184280"/>
    </source>
</evidence>
<dbReference type="EMBL" id="FRCJ01000002">
    <property type="protein sequence ID" value="SHM06732.1"/>
    <property type="molecule type" value="Genomic_DNA"/>
</dbReference>
<reference evidence="1 2" key="1">
    <citation type="submission" date="2016-11" db="EMBL/GenBank/DDBJ databases">
        <authorList>
            <person name="Jaros S."/>
            <person name="Januszkiewicz K."/>
            <person name="Wedrychowicz H."/>
        </authorList>
    </citation>
    <scope>NUCLEOTIDE SEQUENCE [LARGE SCALE GENOMIC DNA]</scope>
    <source>
        <strain evidence="1 2">BPI-34</strain>
    </source>
</reference>
<sequence length="78" mass="9286">MKTKQQKEIIDAIINEVTMWSESEEDFRTLDITGRIEKALKGKILDEDLEKIVHNIYSIYPILWKYRVDREIKHGLPV</sequence>
<gene>
    <name evidence="1" type="ORF">SAMN04488494_1244</name>
</gene>
<organism evidence="1 2">
    <name type="scientific">Xylanibacter ruminicola</name>
    <name type="common">Prevotella ruminicola</name>
    <dbReference type="NCBI Taxonomy" id="839"/>
    <lineage>
        <taxon>Bacteria</taxon>
        <taxon>Pseudomonadati</taxon>
        <taxon>Bacteroidota</taxon>
        <taxon>Bacteroidia</taxon>
        <taxon>Bacteroidales</taxon>
        <taxon>Prevotellaceae</taxon>
        <taxon>Xylanibacter</taxon>
    </lineage>
</organism>
<proteinExistence type="predicted"/>
<accession>A0A1M7FRI4</accession>
<name>A0A1M7FRI4_XYLRU</name>
<dbReference type="AlphaFoldDB" id="A0A1M7FRI4"/>